<name>A0ABD6D6R1_9EURY</name>
<feature type="region of interest" description="Disordered" evidence="1">
    <location>
        <begin position="158"/>
        <end position="182"/>
    </location>
</feature>
<evidence type="ECO:0008006" key="4">
    <source>
        <dbReference type="Google" id="ProtNLM"/>
    </source>
</evidence>
<dbReference type="RefSeq" id="WP_256395822.1">
    <property type="nucleotide sequence ID" value="NZ_JANHDJ010000002.1"/>
</dbReference>
<organism evidence="2 3">
    <name type="scientific">Halohasta litorea</name>
    <dbReference type="NCBI Taxonomy" id="869891"/>
    <lineage>
        <taxon>Archaea</taxon>
        <taxon>Methanobacteriati</taxon>
        <taxon>Methanobacteriota</taxon>
        <taxon>Stenosarchaea group</taxon>
        <taxon>Halobacteria</taxon>
        <taxon>Halobacteriales</taxon>
        <taxon>Haloferacaceae</taxon>
        <taxon>Halohasta</taxon>
    </lineage>
</organism>
<evidence type="ECO:0000256" key="1">
    <source>
        <dbReference type="SAM" id="MobiDB-lite"/>
    </source>
</evidence>
<keyword evidence="3" id="KW-1185">Reference proteome</keyword>
<proteinExistence type="predicted"/>
<dbReference type="EMBL" id="JBHUDM010000002">
    <property type="protein sequence ID" value="MFD1641797.1"/>
    <property type="molecule type" value="Genomic_DNA"/>
</dbReference>
<protein>
    <recommendedName>
        <fullName evidence="4">Restriction endonuclease</fullName>
    </recommendedName>
</protein>
<gene>
    <name evidence="2" type="ORF">ACFSBW_07910</name>
</gene>
<dbReference type="AlphaFoldDB" id="A0ABD6D6R1"/>
<accession>A0ABD6D6R1</accession>
<reference evidence="2 3" key="1">
    <citation type="journal article" date="2019" name="Int. J. Syst. Evol. Microbiol.">
        <title>The Global Catalogue of Microorganisms (GCM) 10K type strain sequencing project: providing services to taxonomists for standard genome sequencing and annotation.</title>
        <authorList>
            <consortium name="The Broad Institute Genomics Platform"/>
            <consortium name="The Broad Institute Genome Sequencing Center for Infectious Disease"/>
            <person name="Wu L."/>
            <person name="Ma J."/>
        </authorList>
    </citation>
    <scope>NUCLEOTIDE SEQUENCE [LARGE SCALE GENOMIC DNA]</scope>
    <source>
        <strain evidence="2 3">CGMCC 1.10593</strain>
    </source>
</reference>
<comment type="caution">
    <text evidence="2">The sequence shown here is derived from an EMBL/GenBank/DDBJ whole genome shotgun (WGS) entry which is preliminary data.</text>
</comment>
<sequence>MSRLYLTPVGSDWIEEFERTVASPFSLADIELPPGLEDEQEVRIWGTTEGLQKRDYFMKMEPGDPILFYSEGAFFASGRVGTTIEDASLGEAIWDSENSSLIYTVSDYKPISITPDEIGDLLGYADGWNPQGFVHVSQKAVNSLLTEYSSIEEAFQDLRSGESTTGPSDPDTGDEETGNGADDGRIHTEIQWFLVQLGLQHGYDVHVAINDKNRTYEGESLGESCLDELVLPGFSDAVTKIIQYVDVIWLTGDAIVAMFEVESTTSIYSGILRMTDFVTRVPNFAVDMYIVAPESDADRVRKEMTRPTFEAVLSPVKHSSLQFLSFEDVRDTYETVERAGPLQEVF</sequence>
<evidence type="ECO:0000313" key="3">
    <source>
        <dbReference type="Proteomes" id="UP001597052"/>
    </source>
</evidence>
<dbReference type="Proteomes" id="UP001597052">
    <property type="component" value="Unassembled WGS sequence"/>
</dbReference>
<evidence type="ECO:0000313" key="2">
    <source>
        <dbReference type="EMBL" id="MFD1641797.1"/>
    </source>
</evidence>